<sequence>MKRVLAIGLCLLLQGCTSTPDGIEPVKGFELQRYLGTWYEIARLDHRFERGLEQVSAEYAMRDDGGINVTNRGFNPDTGEWDEAIGKAYFVSAASTGHLKVSFFGPFYASYVIFHLDKNEYQYALITGPDRDYFWLLSRQKNLPDAILNELLEKAEAAGFNPKDFIYVNQ</sequence>
<dbReference type="RefSeq" id="WP_343862019.1">
    <property type="nucleotide sequence ID" value="NZ_BAAAFD010000012.1"/>
</dbReference>
<evidence type="ECO:0000256" key="1">
    <source>
        <dbReference type="ARBA" id="ARBA00006889"/>
    </source>
</evidence>
<dbReference type="InterPro" id="IPR022271">
    <property type="entry name" value="Lipocalin_ApoD"/>
</dbReference>
<dbReference type="Proteomes" id="UP001500359">
    <property type="component" value="Unassembled WGS sequence"/>
</dbReference>
<evidence type="ECO:0000313" key="5">
    <source>
        <dbReference type="Proteomes" id="UP001500359"/>
    </source>
</evidence>
<keyword evidence="2" id="KW-0446">Lipid-binding</keyword>
<protein>
    <recommendedName>
        <fullName evidence="2">Outer membrane lipoprotein Blc</fullName>
    </recommendedName>
</protein>
<dbReference type="InterPro" id="IPR022272">
    <property type="entry name" value="Lipocalin_CS"/>
</dbReference>
<comment type="caution">
    <text evidence="4">The sequence shown here is derived from an EMBL/GenBank/DDBJ whole genome shotgun (WGS) entry which is preliminary data.</text>
</comment>
<evidence type="ECO:0000256" key="2">
    <source>
        <dbReference type="PIRNR" id="PIRNR036893"/>
    </source>
</evidence>
<evidence type="ECO:0000259" key="3">
    <source>
        <dbReference type="Pfam" id="PF08212"/>
    </source>
</evidence>
<dbReference type="PROSITE" id="PS51257">
    <property type="entry name" value="PROKAR_LIPOPROTEIN"/>
    <property type="match status" value="1"/>
</dbReference>
<dbReference type="PANTHER" id="PTHR10612:SF34">
    <property type="entry name" value="APOLIPOPROTEIN D"/>
    <property type="match status" value="1"/>
</dbReference>
<proteinExistence type="inferred from homology"/>
<dbReference type="InterPro" id="IPR012674">
    <property type="entry name" value="Calycin"/>
</dbReference>
<reference evidence="5" key="1">
    <citation type="journal article" date="2019" name="Int. J. Syst. Evol. Microbiol.">
        <title>The Global Catalogue of Microorganisms (GCM) 10K type strain sequencing project: providing services to taxonomists for standard genome sequencing and annotation.</title>
        <authorList>
            <consortium name="The Broad Institute Genomics Platform"/>
            <consortium name="The Broad Institute Genome Sequencing Center for Infectious Disease"/>
            <person name="Wu L."/>
            <person name="Ma J."/>
        </authorList>
    </citation>
    <scope>NUCLEOTIDE SEQUENCE [LARGE SCALE GENOMIC DNA]</scope>
    <source>
        <strain evidence="5">JCM 15896</strain>
    </source>
</reference>
<dbReference type="InterPro" id="IPR047202">
    <property type="entry name" value="Lipocalin_Blc-like_dom"/>
</dbReference>
<evidence type="ECO:0000313" key="4">
    <source>
        <dbReference type="EMBL" id="GAA0859503.1"/>
    </source>
</evidence>
<keyword evidence="2" id="KW-0449">Lipoprotein</keyword>
<organism evidence="4 5">
    <name type="scientific">Aliiglaciecola litoralis</name>
    <dbReference type="NCBI Taxonomy" id="582857"/>
    <lineage>
        <taxon>Bacteria</taxon>
        <taxon>Pseudomonadati</taxon>
        <taxon>Pseudomonadota</taxon>
        <taxon>Gammaproteobacteria</taxon>
        <taxon>Alteromonadales</taxon>
        <taxon>Alteromonadaceae</taxon>
        <taxon>Aliiglaciecola</taxon>
    </lineage>
</organism>
<dbReference type="CDD" id="cd19438">
    <property type="entry name" value="lipocalin_Blc-like"/>
    <property type="match status" value="1"/>
</dbReference>
<dbReference type="PRINTS" id="PR01171">
    <property type="entry name" value="BCTLIPOCALIN"/>
</dbReference>
<dbReference type="SUPFAM" id="SSF50814">
    <property type="entry name" value="Lipocalins"/>
    <property type="match status" value="1"/>
</dbReference>
<dbReference type="PROSITE" id="PS00213">
    <property type="entry name" value="LIPOCALIN"/>
    <property type="match status" value="1"/>
</dbReference>
<dbReference type="Pfam" id="PF08212">
    <property type="entry name" value="Lipocalin_2"/>
    <property type="match status" value="1"/>
</dbReference>
<comment type="subcellular location">
    <subcellularLocation>
        <location evidence="2">Cell outer membrane</location>
    </subcellularLocation>
</comment>
<name>A0ABP3X1T8_9ALTE</name>
<dbReference type="EMBL" id="BAAAFD010000012">
    <property type="protein sequence ID" value="GAA0859503.1"/>
    <property type="molecule type" value="Genomic_DNA"/>
</dbReference>
<keyword evidence="2" id="KW-0472">Membrane</keyword>
<dbReference type="InterPro" id="IPR000566">
    <property type="entry name" value="Lipocln_cytosolic_FA-bd_dom"/>
</dbReference>
<keyword evidence="2" id="KW-0998">Cell outer membrane</keyword>
<comment type="function">
    <text evidence="2">Involved in the storage or transport of lipids necessary for membrane maintenance under stressful conditions. Displays a binding preference for lysophospholipids.</text>
</comment>
<accession>A0ABP3X1T8</accession>
<gene>
    <name evidence="4" type="ORF">GCM10009114_33200</name>
</gene>
<comment type="subunit">
    <text evidence="2">Homodimer.</text>
</comment>
<keyword evidence="5" id="KW-1185">Reference proteome</keyword>
<comment type="similarity">
    <text evidence="1 2">Belongs to the calycin superfamily. Lipocalin family.</text>
</comment>
<feature type="domain" description="Lipocalin/cytosolic fatty-acid binding" evidence="3">
    <location>
        <begin position="30"/>
        <end position="170"/>
    </location>
</feature>
<dbReference type="InterPro" id="IPR002446">
    <property type="entry name" value="Lipocalin_bac"/>
</dbReference>
<dbReference type="PANTHER" id="PTHR10612">
    <property type="entry name" value="APOLIPOPROTEIN D"/>
    <property type="match status" value="1"/>
</dbReference>
<dbReference type="Gene3D" id="2.40.128.20">
    <property type="match status" value="1"/>
</dbReference>
<dbReference type="PIRSF" id="PIRSF036893">
    <property type="entry name" value="Lipocalin_ApoD"/>
    <property type="match status" value="1"/>
</dbReference>